<evidence type="ECO:0000256" key="1">
    <source>
        <dbReference type="SAM" id="MobiDB-lite"/>
    </source>
</evidence>
<accession>A0A9P6Q6S7</accession>
<organism evidence="2 3">
    <name type="scientific">Mortierella polycephala</name>
    <dbReference type="NCBI Taxonomy" id="41804"/>
    <lineage>
        <taxon>Eukaryota</taxon>
        <taxon>Fungi</taxon>
        <taxon>Fungi incertae sedis</taxon>
        <taxon>Mucoromycota</taxon>
        <taxon>Mortierellomycotina</taxon>
        <taxon>Mortierellomycetes</taxon>
        <taxon>Mortierellales</taxon>
        <taxon>Mortierellaceae</taxon>
        <taxon>Mortierella</taxon>
    </lineage>
</organism>
<evidence type="ECO:0000313" key="3">
    <source>
        <dbReference type="Proteomes" id="UP000726737"/>
    </source>
</evidence>
<feature type="region of interest" description="Disordered" evidence="1">
    <location>
        <begin position="142"/>
        <end position="161"/>
    </location>
</feature>
<dbReference type="OrthoDB" id="3981028at2759"/>
<feature type="region of interest" description="Disordered" evidence="1">
    <location>
        <begin position="1"/>
        <end position="20"/>
    </location>
</feature>
<dbReference type="Proteomes" id="UP000726737">
    <property type="component" value="Unassembled WGS sequence"/>
</dbReference>
<reference evidence="2" key="1">
    <citation type="journal article" date="2020" name="Fungal Divers.">
        <title>Resolving the Mortierellaceae phylogeny through synthesis of multi-gene phylogenetics and phylogenomics.</title>
        <authorList>
            <person name="Vandepol N."/>
            <person name="Liber J."/>
            <person name="Desiro A."/>
            <person name="Na H."/>
            <person name="Kennedy M."/>
            <person name="Barry K."/>
            <person name="Grigoriev I.V."/>
            <person name="Miller A.N."/>
            <person name="O'Donnell K."/>
            <person name="Stajich J.E."/>
            <person name="Bonito G."/>
        </authorList>
    </citation>
    <scope>NUCLEOTIDE SEQUENCE</scope>
    <source>
        <strain evidence="2">KOD948</strain>
    </source>
</reference>
<feature type="region of interest" description="Disordered" evidence="1">
    <location>
        <begin position="30"/>
        <end position="57"/>
    </location>
</feature>
<feature type="compositionally biased region" description="Low complexity" evidence="1">
    <location>
        <begin position="34"/>
        <end position="57"/>
    </location>
</feature>
<comment type="caution">
    <text evidence="2">The sequence shown here is derived from an EMBL/GenBank/DDBJ whole genome shotgun (WGS) entry which is preliminary data.</text>
</comment>
<feature type="region of interest" description="Disordered" evidence="1">
    <location>
        <begin position="291"/>
        <end position="359"/>
    </location>
</feature>
<evidence type="ECO:0000313" key="2">
    <source>
        <dbReference type="EMBL" id="KAG0261178.1"/>
    </source>
</evidence>
<gene>
    <name evidence="2" type="ORF">BG011_001284</name>
</gene>
<dbReference type="AlphaFoldDB" id="A0A9P6Q6S7"/>
<name>A0A9P6Q6S7_9FUNG</name>
<feature type="compositionally biased region" description="Low complexity" evidence="1">
    <location>
        <begin position="311"/>
        <end position="351"/>
    </location>
</feature>
<feature type="compositionally biased region" description="Basic residues" evidence="1">
    <location>
        <begin position="291"/>
        <end position="302"/>
    </location>
</feature>
<sequence length="479" mass="51564">MANTSFLTPPLSPKSIPTEMAPSVGDLIHHSQHATGSSTPTSASFATPNGTTTGSSSPLTQILTLYHKATSTFLLRQLASAYSISLEALELLSKTNLDYKLDQAESVQARRSYFILKQKLWILHTTIFGAMLSDRTSAAHASEHMGATRKRGSGSSKDSPEKLVKDLWRRIVEDYGGLEGDVDGQVVVPLVLLCVNQKLFTLVRQIVEAYLATIPDGLLIHLETAAGVAMTPGGGSSKDPLITNYERLVELYLIHVLAKLNEWDYATDFLQYNSVLSDASKKTYGKVLTRLHQKSLRPKKKPVASPQQQHSSLDSLSKSSSAVSTSPSTASTSVSSPTLSLPSTMGSLSSSNALDDPRHVSSADAASSVFNDSTTTTPSSALSLSSGARSKVALTTTKKGSTAAISTVQGRFWILLQHYVDLIKRTSTQMGPNQLMIVVGLVVFLGTLSQNRQRVSRYWKAGLTKVMQTVKMGTTVTSI</sequence>
<keyword evidence="3" id="KW-1185">Reference proteome</keyword>
<proteinExistence type="predicted"/>
<protein>
    <submittedName>
        <fullName evidence="2">Uncharacterized protein</fullName>
    </submittedName>
</protein>
<dbReference type="EMBL" id="JAAAJA010000132">
    <property type="protein sequence ID" value="KAG0261178.1"/>
    <property type="molecule type" value="Genomic_DNA"/>
</dbReference>